<evidence type="ECO:0000313" key="7">
    <source>
        <dbReference type="EMBL" id="TGG75560.1"/>
    </source>
</evidence>
<evidence type="ECO:0000313" key="8">
    <source>
        <dbReference type="Proteomes" id="UP000298111"/>
    </source>
</evidence>
<evidence type="ECO:0000256" key="4">
    <source>
        <dbReference type="PROSITE-ProRule" id="PRU00169"/>
    </source>
</evidence>
<dbReference type="InterPro" id="IPR016032">
    <property type="entry name" value="Sig_transdc_resp-reg_C-effctor"/>
</dbReference>
<evidence type="ECO:0000256" key="1">
    <source>
        <dbReference type="ARBA" id="ARBA00023015"/>
    </source>
</evidence>
<dbReference type="InterPro" id="IPR011006">
    <property type="entry name" value="CheY-like_superfamily"/>
</dbReference>
<comment type="caution">
    <text evidence="7">The sequence shown here is derived from an EMBL/GenBank/DDBJ whole genome shotgun (WGS) entry which is preliminary data.</text>
</comment>
<comment type="caution">
    <text evidence="4">Lacks conserved residue(s) required for the propagation of feature annotation.</text>
</comment>
<dbReference type="SUPFAM" id="SSF52172">
    <property type="entry name" value="CheY-like"/>
    <property type="match status" value="1"/>
</dbReference>
<evidence type="ECO:0000256" key="2">
    <source>
        <dbReference type="ARBA" id="ARBA00023125"/>
    </source>
</evidence>
<dbReference type="PANTHER" id="PTHR43214:SF24">
    <property type="entry name" value="TRANSCRIPTIONAL REGULATORY PROTEIN NARL-RELATED"/>
    <property type="match status" value="1"/>
</dbReference>
<dbReference type="InterPro" id="IPR001789">
    <property type="entry name" value="Sig_transdc_resp-reg_receiver"/>
</dbReference>
<feature type="domain" description="HTH luxR-type" evidence="5">
    <location>
        <begin position="160"/>
        <end position="225"/>
    </location>
</feature>
<gene>
    <name evidence="7" type="ORF">D8771_31555</name>
</gene>
<dbReference type="InterPro" id="IPR036388">
    <property type="entry name" value="WH-like_DNA-bd_sf"/>
</dbReference>
<accession>A0A8H1L1W9</accession>
<name>A0A8H1L1W9_9ACTN</name>
<dbReference type="GO" id="GO:0006355">
    <property type="term" value="P:regulation of DNA-templated transcription"/>
    <property type="evidence" value="ECO:0007669"/>
    <property type="project" value="InterPro"/>
</dbReference>
<sequence length="235" mass="24777">MGVRLIILDDDPVYRMGVRAAAETDGTITVLAEAGLPDRLPGAAPDGLSQFLARADVVLVGGTGPARLARTVRMLRSSPEWSGRLRTGGAARVLVAATDSSTPAVLSMVRSGAMGYVMKSVSARTLLRTVHLLAEGGAAFGAGVAEGLWGGIGMLPQLPSRLAFPTLTDREREILELLALGWEIKRIARRLVLAEKTVRNHITGLFRKLGVPDRNAAIVRARAAGIGAEQKAAEV</sequence>
<keyword evidence="1" id="KW-0805">Transcription regulation</keyword>
<dbReference type="GO" id="GO:0000160">
    <property type="term" value="P:phosphorelay signal transduction system"/>
    <property type="evidence" value="ECO:0007669"/>
    <property type="project" value="InterPro"/>
</dbReference>
<protein>
    <submittedName>
        <fullName evidence="7">DNA-binding response regulator</fullName>
    </submittedName>
</protein>
<proteinExistence type="predicted"/>
<dbReference type="CDD" id="cd06170">
    <property type="entry name" value="LuxR_C_like"/>
    <property type="match status" value="1"/>
</dbReference>
<evidence type="ECO:0000259" key="5">
    <source>
        <dbReference type="PROSITE" id="PS50043"/>
    </source>
</evidence>
<dbReference type="InterPro" id="IPR000792">
    <property type="entry name" value="Tscrpt_reg_LuxR_C"/>
</dbReference>
<dbReference type="AlphaFoldDB" id="A0A8H1L1W9"/>
<dbReference type="PANTHER" id="PTHR43214">
    <property type="entry name" value="TWO-COMPONENT RESPONSE REGULATOR"/>
    <property type="match status" value="1"/>
</dbReference>
<dbReference type="PROSITE" id="PS50043">
    <property type="entry name" value="HTH_LUXR_2"/>
    <property type="match status" value="1"/>
</dbReference>
<dbReference type="GO" id="GO:0003677">
    <property type="term" value="F:DNA binding"/>
    <property type="evidence" value="ECO:0007669"/>
    <property type="project" value="UniProtKB-KW"/>
</dbReference>
<dbReference type="Pfam" id="PF00196">
    <property type="entry name" value="GerE"/>
    <property type="match status" value="1"/>
</dbReference>
<evidence type="ECO:0000259" key="6">
    <source>
        <dbReference type="PROSITE" id="PS50110"/>
    </source>
</evidence>
<dbReference type="EMBL" id="RCIY01000114">
    <property type="protein sequence ID" value="TGG75560.1"/>
    <property type="molecule type" value="Genomic_DNA"/>
</dbReference>
<dbReference type="SUPFAM" id="SSF46894">
    <property type="entry name" value="C-terminal effector domain of the bipartite response regulators"/>
    <property type="match status" value="1"/>
</dbReference>
<dbReference type="PROSITE" id="PS50110">
    <property type="entry name" value="RESPONSE_REGULATORY"/>
    <property type="match status" value="1"/>
</dbReference>
<feature type="domain" description="Response regulatory" evidence="6">
    <location>
        <begin position="4"/>
        <end position="134"/>
    </location>
</feature>
<organism evidence="7 8">
    <name type="scientific">Streptomyces albus</name>
    <dbReference type="NCBI Taxonomy" id="1888"/>
    <lineage>
        <taxon>Bacteria</taxon>
        <taxon>Bacillati</taxon>
        <taxon>Actinomycetota</taxon>
        <taxon>Actinomycetes</taxon>
        <taxon>Kitasatosporales</taxon>
        <taxon>Streptomycetaceae</taxon>
        <taxon>Streptomyces</taxon>
    </lineage>
</organism>
<keyword evidence="3" id="KW-0804">Transcription</keyword>
<dbReference type="Gene3D" id="1.10.10.10">
    <property type="entry name" value="Winged helix-like DNA-binding domain superfamily/Winged helix DNA-binding domain"/>
    <property type="match status" value="1"/>
</dbReference>
<dbReference type="PRINTS" id="PR00038">
    <property type="entry name" value="HTHLUXR"/>
</dbReference>
<dbReference type="InterPro" id="IPR039420">
    <property type="entry name" value="WalR-like"/>
</dbReference>
<dbReference type="SMART" id="SM00421">
    <property type="entry name" value="HTH_LUXR"/>
    <property type="match status" value="1"/>
</dbReference>
<evidence type="ECO:0000256" key="3">
    <source>
        <dbReference type="ARBA" id="ARBA00023163"/>
    </source>
</evidence>
<dbReference type="Gene3D" id="3.40.50.2300">
    <property type="match status" value="1"/>
</dbReference>
<reference evidence="7 8" key="1">
    <citation type="submission" date="2018-10" db="EMBL/GenBank/DDBJ databases">
        <title>Isolation of pseudouridimycin from Streptomyces albus DSM 40763.</title>
        <authorList>
            <person name="Rosenqvist P."/>
            <person name="Metsae-Ketelae M."/>
            <person name="Virta P."/>
        </authorList>
    </citation>
    <scope>NUCLEOTIDE SEQUENCE [LARGE SCALE GENOMIC DNA]</scope>
    <source>
        <strain evidence="7 8">DSM 40763</strain>
    </source>
</reference>
<dbReference type="Proteomes" id="UP000298111">
    <property type="component" value="Unassembled WGS sequence"/>
</dbReference>
<keyword evidence="2 7" id="KW-0238">DNA-binding</keyword>